<dbReference type="SMART" id="SM00507">
    <property type="entry name" value="HNHc"/>
    <property type="match status" value="1"/>
</dbReference>
<reference evidence="3" key="1">
    <citation type="journal article" date="2019" name="Int. J. Syst. Evol. Microbiol.">
        <title>The Global Catalogue of Microorganisms (GCM) 10K type strain sequencing project: providing services to taxonomists for standard genome sequencing and annotation.</title>
        <authorList>
            <consortium name="The Broad Institute Genomics Platform"/>
            <consortium name="The Broad Institute Genome Sequencing Center for Infectious Disease"/>
            <person name="Wu L."/>
            <person name="Ma J."/>
        </authorList>
    </citation>
    <scope>NUCLEOTIDE SEQUENCE [LARGE SCALE GENOMIC DNA]</scope>
    <source>
        <strain evidence="3">KCTC 42953</strain>
    </source>
</reference>
<dbReference type="CDD" id="cd00085">
    <property type="entry name" value="HNHc"/>
    <property type="match status" value="1"/>
</dbReference>
<dbReference type="PANTHER" id="PTHR33877">
    <property type="entry name" value="SLL1193 PROTEIN"/>
    <property type="match status" value="1"/>
</dbReference>
<accession>A0ABV7J771</accession>
<dbReference type="GO" id="GO:0004519">
    <property type="term" value="F:endonuclease activity"/>
    <property type="evidence" value="ECO:0007669"/>
    <property type="project" value="UniProtKB-KW"/>
</dbReference>
<dbReference type="InterPro" id="IPR052892">
    <property type="entry name" value="NA-targeting_endonuclease"/>
</dbReference>
<dbReference type="Proteomes" id="UP001595533">
    <property type="component" value="Unassembled WGS sequence"/>
</dbReference>
<keyword evidence="2" id="KW-0255">Endonuclease</keyword>
<evidence type="ECO:0000313" key="2">
    <source>
        <dbReference type="EMBL" id="MFC3192764.1"/>
    </source>
</evidence>
<sequence length="181" mass="20745">MPLEWLNCEQVAKLMALDMVQYQFGATITRLHGGINAQSGEQSYFDIPAIIGTKGYNNHIHKQLAQYVPPLNNQTLFKRDQNLCMYCGGAFTKVELSRDHVTPVSQGGKDVWTNVVTSCKRCNNHKADRTPLQANMRLMAIPFAPNYAEYIFLQNKNIIADQMDFLMNHFPKKSPFRRLYN</sequence>
<organism evidence="2 3">
    <name type="scientific">Marinicella sediminis</name>
    <dbReference type="NCBI Taxonomy" id="1792834"/>
    <lineage>
        <taxon>Bacteria</taxon>
        <taxon>Pseudomonadati</taxon>
        <taxon>Pseudomonadota</taxon>
        <taxon>Gammaproteobacteria</taxon>
        <taxon>Lysobacterales</taxon>
        <taxon>Marinicellaceae</taxon>
        <taxon>Marinicella</taxon>
    </lineage>
</organism>
<dbReference type="Pfam" id="PF14279">
    <property type="entry name" value="HNH_5"/>
    <property type="match status" value="1"/>
</dbReference>
<gene>
    <name evidence="2" type="ORF">ACFODZ_00795</name>
</gene>
<keyword evidence="2" id="KW-0540">Nuclease</keyword>
<dbReference type="EMBL" id="JBHRTS010000001">
    <property type="protein sequence ID" value="MFC3192764.1"/>
    <property type="molecule type" value="Genomic_DNA"/>
</dbReference>
<evidence type="ECO:0000313" key="3">
    <source>
        <dbReference type="Proteomes" id="UP001595533"/>
    </source>
</evidence>
<evidence type="ECO:0000259" key="1">
    <source>
        <dbReference type="SMART" id="SM00507"/>
    </source>
</evidence>
<proteinExistence type="predicted"/>
<protein>
    <submittedName>
        <fullName evidence="2">HNH endonuclease</fullName>
    </submittedName>
</protein>
<dbReference type="PANTHER" id="PTHR33877:SF2">
    <property type="entry name" value="OS07G0170200 PROTEIN"/>
    <property type="match status" value="1"/>
</dbReference>
<dbReference type="Gene3D" id="1.10.30.50">
    <property type="match status" value="1"/>
</dbReference>
<dbReference type="InterPro" id="IPR003615">
    <property type="entry name" value="HNH_nuc"/>
</dbReference>
<name>A0ABV7J771_9GAMM</name>
<keyword evidence="3" id="KW-1185">Reference proteome</keyword>
<comment type="caution">
    <text evidence="2">The sequence shown here is derived from an EMBL/GenBank/DDBJ whole genome shotgun (WGS) entry which is preliminary data.</text>
</comment>
<feature type="domain" description="HNH nuclease" evidence="1">
    <location>
        <begin position="71"/>
        <end position="124"/>
    </location>
</feature>
<dbReference type="RefSeq" id="WP_077409445.1">
    <property type="nucleotide sequence ID" value="NZ_JBHRTS010000001.1"/>
</dbReference>
<dbReference type="InterPro" id="IPR029471">
    <property type="entry name" value="HNH_5"/>
</dbReference>
<keyword evidence="2" id="KW-0378">Hydrolase</keyword>